<name>A0AAD7H271_MYCRO</name>
<reference evidence="1" key="1">
    <citation type="submission" date="2023-03" db="EMBL/GenBank/DDBJ databases">
        <title>Massive genome expansion in bonnet fungi (Mycena s.s.) driven by repeated elements and novel gene families across ecological guilds.</title>
        <authorList>
            <consortium name="Lawrence Berkeley National Laboratory"/>
            <person name="Harder C.B."/>
            <person name="Miyauchi S."/>
            <person name="Viragh M."/>
            <person name="Kuo A."/>
            <person name="Thoen E."/>
            <person name="Andreopoulos B."/>
            <person name="Lu D."/>
            <person name="Skrede I."/>
            <person name="Drula E."/>
            <person name="Henrissat B."/>
            <person name="Morin E."/>
            <person name="Kohler A."/>
            <person name="Barry K."/>
            <person name="LaButti K."/>
            <person name="Morin E."/>
            <person name="Salamov A."/>
            <person name="Lipzen A."/>
            <person name="Mereny Z."/>
            <person name="Hegedus B."/>
            <person name="Baldrian P."/>
            <person name="Stursova M."/>
            <person name="Weitz H."/>
            <person name="Taylor A."/>
            <person name="Grigoriev I.V."/>
            <person name="Nagy L.G."/>
            <person name="Martin F."/>
            <person name="Kauserud H."/>
        </authorList>
    </citation>
    <scope>NUCLEOTIDE SEQUENCE</scope>
    <source>
        <strain evidence="1">CBHHK067</strain>
    </source>
</reference>
<sequence length="70" mass="7936">MIWIHSASTPAACALLREKGVHPRSCRAIWLHLLLLNRAHGLNKPCAPVWQREHVANIRSLFPTAYIEIS</sequence>
<protein>
    <submittedName>
        <fullName evidence="1">Uncharacterized protein</fullName>
    </submittedName>
</protein>
<dbReference type="EMBL" id="JARKIE010000001">
    <property type="protein sequence ID" value="KAJ7710579.1"/>
    <property type="molecule type" value="Genomic_DNA"/>
</dbReference>
<organism evidence="1 2">
    <name type="scientific">Mycena rosella</name>
    <name type="common">Pink bonnet</name>
    <name type="synonym">Agaricus rosellus</name>
    <dbReference type="NCBI Taxonomy" id="1033263"/>
    <lineage>
        <taxon>Eukaryota</taxon>
        <taxon>Fungi</taxon>
        <taxon>Dikarya</taxon>
        <taxon>Basidiomycota</taxon>
        <taxon>Agaricomycotina</taxon>
        <taxon>Agaricomycetes</taxon>
        <taxon>Agaricomycetidae</taxon>
        <taxon>Agaricales</taxon>
        <taxon>Marasmiineae</taxon>
        <taxon>Mycenaceae</taxon>
        <taxon>Mycena</taxon>
    </lineage>
</organism>
<comment type="caution">
    <text evidence="1">The sequence shown here is derived from an EMBL/GenBank/DDBJ whole genome shotgun (WGS) entry which is preliminary data.</text>
</comment>
<proteinExistence type="predicted"/>
<dbReference type="Proteomes" id="UP001221757">
    <property type="component" value="Unassembled WGS sequence"/>
</dbReference>
<dbReference type="AlphaFoldDB" id="A0AAD7H271"/>
<accession>A0AAD7H271</accession>
<evidence type="ECO:0000313" key="1">
    <source>
        <dbReference type="EMBL" id="KAJ7710579.1"/>
    </source>
</evidence>
<keyword evidence="2" id="KW-1185">Reference proteome</keyword>
<gene>
    <name evidence="1" type="ORF">B0H17DRAFT_1190291</name>
</gene>
<evidence type="ECO:0000313" key="2">
    <source>
        <dbReference type="Proteomes" id="UP001221757"/>
    </source>
</evidence>